<dbReference type="InterPro" id="IPR036291">
    <property type="entry name" value="NAD(P)-bd_dom_sf"/>
</dbReference>
<dbReference type="STRING" id="1382522.W6MGA5"/>
<organism evidence="4 5">
    <name type="scientific">Kuraishia capsulata CBS 1993</name>
    <dbReference type="NCBI Taxonomy" id="1382522"/>
    <lineage>
        <taxon>Eukaryota</taxon>
        <taxon>Fungi</taxon>
        <taxon>Dikarya</taxon>
        <taxon>Ascomycota</taxon>
        <taxon>Saccharomycotina</taxon>
        <taxon>Pichiomycetes</taxon>
        <taxon>Pichiales</taxon>
        <taxon>Pichiaceae</taxon>
        <taxon>Kuraishia</taxon>
    </lineage>
</organism>
<accession>W6MGA5</accession>
<dbReference type="OrthoDB" id="2735536at2759"/>
<keyword evidence="5" id="KW-1185">Reference proteome</keyword>
<evidence type="ECO:0000313" key="4">
    <source>
        <dbReference type="EMBL" id="CDK24811.1"/>
    </source>
</evidence>
<keyword evidence="1" id="KW-0560">Oxidoreductase</keyword>
<protein>
    <recommendedName>
        <fullName evidence="3">NAD-dependent epimerase/dehydratase domain-containing protein</fullName>
    </recommendedName>
</protein>
<dbReference type="GeneID" id="34518214"/>
<reference evidence="4" key="1">
    <citation type="submission" date="2013-12" db="EMBL/GenBank/DDBJ databases">
        <authorList>
            <person name="Genoscope - CEA"/>
        </authorList>
    </citation>
    <scope>NUCLEOTIDE SEQUENCE</scope>
    <source>
        <strain evidence="4">CBS 1993</strain>
    </source>
</reference>
<dbReference type="InterPro" id="IPR050425">
    <property type="entry name" value="NAD(P)_dehydrat-like"/>
</dbReference>
<reference evidence="4" key="2">
    <citation type="submission" date="2014-02" db="EMBL/GenBank/DDBJ databases">
        <title>Complete DNA sequence of /Kuraishia capsulata/ illustrates novel genomic features among budding yeasts (/Saccharomycotina/).</title>
        <authorList>
            <person name="Morales L."/>
            <person name="Noel B."/>
            <person name="Porcel B."/>
            <person name="Marcet-Houben M."/>
            <person name="Hullo M-F."/>
            <person name="Sacerdot C."/>
            <person name="Tekaia F."/>
            <person name="Leh-Louis V."/>
            <person name="Despons L."/>
            <person name="Khanna V."/>
            <person name="Aury J-M."/>
            <person name="Barbe V."/>
            <person name="Couloux A."/>
            <person name="Labadie K."/>
            <person name="Pelletier E."/>
            <person name="Souciet J-L."/>
            <person name="Boekhout T."/>
            <person name="Gabaldon T."/>
            <person name="Wincker P."/>
            <person name="Dujon B."/>
        </authorList>
    </citation>
    <scope>NUCLEOTIDE SEQUENCE</scope>
    <source>
        <strain evidence="4">CBS 1993</strain>
    </source>
</reference>
<evidence type="ECO:0000256" key="1">
    <source>
        <dbReference type="ARBA" id="ARBA00023002"/>
    </source>
</evidence>
<dbReference type="RefSeq" id="XP_022456826.1">
    <property type="nucleotide sequence ID" value="XM_022605348.1"/>
</dbReference>
<evidence type="ECO:0000313" key="5">
    <source>
        <dbReference type="Proteomes" id="UP000019384"/>
    </source>
</evidence>
<dbReference type="HOGENOM" id="CLU_007383_9_2_1"/>
<dbReference type="Pfam" id="PF01370">
    <property type="entry name" value="Epimerase"/>
    <property type="match status" value="1"/>
</dbReference>
<dbReference type="GO" id="GO:0016616">
    <property type="term" value="F:oxidoreductase activity, acting on the CH-OH group of donors, NAD or NADP as acceptor"/>
    <property type="evidence" value="ECO:0007669"/>
    <property type="project" value="TreeGrafter"/>
</dbReference>
<dbReference type="Proteomes" id="UP000019384">
    <property type="component" value="Unassembled WGS sequence"/>
</dbReference>
<dbReference type="PANTHER" id="PTHR10366:SF579">
    <property type="entry name" value="3-BETA HYDROXYSTEROID DEHYDROGENASE_ISOMERASE FAMILY PROTEIN (AFU_ORTHOLOGUE AFUA_3G02250)"/>
    <property type="match status" value="1"/>
</dbReference>
<dbReference type="EMBL" id="HG793125">
    <property type="protein sequence ID" value="CDK24811.1"/>
    <property type="molecule type" value="Genomic_DNA"/>
</dbReference>
<sequence>MTWDIKKVLVTGGTGFIGAHIVDNLLGLGITVRLATRSMAKAEEFIAQRQKFADRIEPFQIEDFCSSSDQPNPFLEAVKGCDGIIHAASPLSYDVTNAEEELIKPAIRGVKIVLEAAITEPKIKRIVLTSSFASVMDVARGPGPGFTYTGEDWNPLTYEESAKADAVIAYRGSKKFAELEAWNFIKHNKPGFDLVTFCPPMTFGPVVHPVENVESLNLSNRILWDIYAGADPLPVSRVPVWVDVRDLALAHARSLITETVGGRRYVPSSPDKFSYALAAKIMKDSGLGETVTGTIPESDLNPLGYDLDWQSVTRDLGVNFHGFEECVVDSITQFKTIPRESK</sequence>
<dbReference type="Gene3D" id="3.40.50.720">
    <property type="entry name" value="NAD(P)-binding Rossmann-like Domain"/>
    <property type="match status" value="1"/>
</dbReference>
<dbReference type="PANTHER" id="PTHR10366">
    <property type="entry name" value="NAD DEPENDENT EPIMERASE/DEHYDRATASE"/>
    <property type="match status" value="1"/>
</dbReference>
<evidence type="ECO:0000259" key="3">
    <source>
        <dbReference type="Pfam" id="PF01370"/>
    </source>
</evidence>
<feature type="domain" description="NAD-dependent epimerase/dehydratase" evidence="3">
    <location>
        <begin position="8"/>
        <end position="253"/>
    </location>
</feature>
<dbReference type="AlphaFoldDB" id="W6MGA5"/>
<dbReference type="InterPro" id="IPR001509">
    <property type="entry name" value="Epimerase_deHydtase"/>
</dbReference>
<evidence type="ECO:0000256" key="2">
    <source>
        <dbReference type="ARBA" id="ARBA00023445"/>
    </source>
</evidence>
<comment type="similarity">
    <text evidence="2">Belongs to the NAD(P)-dependent epimerase/dehydratase family. Dihydroflavonol-4-reductase subfamily.</text>
</comment>
<proteinExistence type="inferred from homology"/>
<gene>
    <name evidence="4" type="ORF">KUCA_T00000778001</name>
</gene>
<dbReference type="SUPFAM" id="SSF51735">
    <property type="entry name" value="NAD(P)-binding Rossmann-fold domains"/>
    <property type="match status" value="1"/>
</dbReference>
<name>W6MGA5_9ASCO</name>